<dbReference type="GO" id="GO:0036064">
    <property type="term" value="C:ciliary basal body"/>
    <property type="evidence" value="ECO:0007669"/>
    <property type="project" value="TreeGrafter"/>
</dbReference>
<dbReference type="GO" id="GO:0008017">
    <property type="term" value="F:microtubule binding"/>
    <property type="evidence" value="ECO:0007669"/>
    <property type="project" value="InterPro"/>
</dbReference>
<evidence type="ECO:0000256" key="3">
    <source>
        <dbReference type="ARBA" id="ARBA00022490"/>
    </source>
</evidence>
<evidence type="ECO:0000256" key="4">
    <source>
        <dbReference type="ARBA" id="ARBA00022794"/>
    </source>
</evidence>
<dbReference type="OrthoDB" id="10258914at2759"/>
<dbReference type="Pfam" id="PF10243">
    <property type="entry name" value="MIP-T3"/>
    <property type="match status" value="1"/>
</dbReference>
<dbReference type="GO" id="GO:0060271">
    <property type="term" value="P:cilium assembly"/>
    <property type="evidence" value="ECO:0007669"/>
    <property type="project" value="TreeGrafter"/>
</dbReference>
<sequence>MDVFNAFIKQTGCFMGLYTADEILFENINNRDDKIRYLQKMIDAIKFATKRELKVRTSKIVAGHEPDKTNELLQLLATVADQSLDWQSAVDQVLGGSGDVKVSAKLKGNNKSKDLKPAGALKANHTNVVERKKQHHVKMETKEKRILPHKQKDKKTSENKTKEKSLRKQKIDTNPNCEESKNISLSPVEVTEKIKLRSPTVGEMVTAFPESLSQNAKNVNVTADTQLSTEPDDVKLSEQHYSLDSLSRGLRSSSNQQQLPLQVPDSVDAVQAQNDILQPSTLSLVSSEVENRDNNEVNREPSLLRDGSKDLSISISQRPRAFLRPPSARPVSARPGAPRRHDPNVEIVLQPNDQIKFSGINVKLETYADFNDDGENLVIIDTHEIKSNIDLQHTTTVETLDATQQGHLVQQILKTQKELVQQNNDFPDKLINQLGTHQNSACQMNGLRDVIQNLTKSVNPFGKLMDFIPEDIDAMQLEISMWRESYTQTLSELKRESILTEAVTEPIKQQLGQIEASIREYQEKVETGRSNILQNDQRILKMLMEQ</sequence>
<dbReference type="InterPro" id="IPR018799">
    <property type="entry name" value="TRAF3IP1"/>
</dbReference>
<evidence type="ECO:0000256" key="8">
    <source>
        <dbReference type="ARBA" id="ARBA00043971"/>
    </source>
</evidence>
<evidence type="ECO:0000256" key="6">
    <source>
        <dbReference type="ARBA" id="ARBA00023212"/>
    </source>
</evidence>
<feature type="domain" description="TRAF3-interacting protein 1 N-terminal" evidence="10">
    <location>
        <begin position="2"/>
        <end position="80"/>
    </location>
</feature>
<dbReference type="GO" id="GO:0042073">
    <property type="term" value="P:intraciliary transport"/>
    <property type="evidence" value="ECO:0007669"/>
    <property type="project" value="TreeGrafter"/>
</dbReference>
<feature type="compositionally biased region" description="Basic and acidic residues" evidence="9">
    <location>
        <begin position="154"/>
        <end position="171"/>
    </location>
</feature>
<dbReference type="GO" id="GO:0030992">
    <property type="term" value="C:intraciliary transport particle B"/>
    <property type="evidence" value="ECO:0007669"/>
    <property type="project" value="TreeGrafter"/>
</dbReference>
<accession>A0A6J2TZ50</accession>
<comment type="subcellular location">
    <subcellularLocation>
        <location evidence="2">Cytoplasm</location>
        <location evidence="2">Cytoskeleton</location>
        <location evidence="2">Cilium axoneme</location>
    </subcellularLocation>
    <subcellularLocation>
        <location evidence="1">Cytoplasm</location>
        <location evidence="1">Cytoskeleton</location>
        <location evidence="1">Cilium basal body</location>
    </subcellularLocation>
</comment>
<comment type="similarity">
    <text evidence="8">Belongs to the TRAF3IP1 family.</text>
</comment>
<feature type="compositionally biased region" description="Low complexity" evidence="9">
    <location>
        <begin position="324"/>
        <end position="336"/>
    </location>
</feature>
<evidence type="ECO:0000259" key="11">
    <source>
        <dbReference type="Pfam" id="PF17749"/>
    </source>
</evidence>
<dbReference type="Pfam" id="PF17749">
    <property type="entry name" value="MIP-T3_C"/>
    <property type="match status" value="1"/>
</dbReference>
<feature type="domain" description="TRAF3-interacting protein 1 C-terminal" evidence="11">
    <location>
        <begin position="401"/>
        <end position="545"/>
    </location>
</feature>
<dbReference type="RefSeq" id="XP_030381781.1">
    <property type="nucleotide sequence ID" value="XM_030525921.1"/>
</dbReference>
<keyword evidence="6" id="KW-0206">Cytoskeleton</keyword>
<feature type="region of interest" description="Disordered" evidence="9">
    <location>
        <begin position="130"/>
        <end position="180"/>
    </location>
</feature>
<evidence type="ECO:0000256" key="7">
    <source>
        <dbReference type="ARBA" id="ARBA00023273"/>
    </source>
</evidence>
<dbReference type="CTD" id="41739"/>
<dbReference type="InterPro" id="IPR041476">
    <property type="entry name" value="TRAF3IP1_C"/>
</dbReference>
<keyword evidence="3" id="KW-0963">Cytoplasm</keyword>
<dbReference type="GO" id="GO:0005930">
    <property type="term" value="C:axoneme"/>
    <property type="evidence" value="ECO:0007669"/>
    <property type="project" value="UniProtKB-SubCell"/>
</dbReference>
<dbReference type="PANTHER" id="PTHR31363">
    <property type="entry name" value="TRAF3-INTERACTING PROTEIN 1"/>
    <property type="match status" value="1"/>
</dbReference>
<feature type="compositionally biased region" description="Basic and acidic residues" evidence="9">
    <location>
        <begin position="137"/>
        <end position="146"/>
    </location>
</feature>
<feature type="region of interest" description="Disordered" evidence="9">
    <location>
        <begin position="322"/>
        <end position="342"/>
    </location>
</feature>
<keyword evidence="5" id="KW-0175">Coiled coil</keyword>
<proteinExistence type="inferred from homology"/>
<dbReference type="Proteomes" id="UP000504634">
    <property type="component" value="Unplaced"/>
</dbReference>
<dbReference type="GeneID" id="115629456"/>
<dbReference type="Gene3D" id="1.10.418.50">
    <property type="entry name" value="Microtubule-binding protein MIP-T3"/>
    <property type="match status" value="1"/>
</dbReference>
<dbReference type="PANTHER" id="PTHR31363:SF0">
    <property type="entry name" value="TRAF3-INTERACTING PROTEIN 1"/>
    <property type="match status" value="1"/>
</dbReference>
<evidence type="ECO:0000259" key="10">
    <source>
        <dbReference type="Pfam" id="PF10243"/>
    </source>
</evidence>
<feature type="compositionally biased region" description="Basic and acidic residues" evidence="9">
    <location>
        <begin position="289"/>
        <end position="305"/>
    </location>
</feature>
<feature type="region of interest" description="Disordered" evidence="9">
    <location>
        <begin position="286"/>
        <end position="305"/>
    </location>
</feature>
<keyword evidence="4" id="KW-0970">Cilium biogenesis/degradation</keyword>
<keyword evidence="12" id="KW-1185">Reference proteome</keyword>
<organism evidence="12 13">
    <name type="scientific">Drosophila lebanonensis</name>
    <name type="common">Fruit fly</name>
    <name type="synonym">Scaptodrosophila lebanonensis</name>
    <dbReference type="NCBI Taxonomy" id="7225"/>
    <lineage>
        <taxon>Eukaryota</taxon>
        <taxon>Metazoa</taxon>
        <taxon>Ecdysozoa</taxon>
        <taxon>Arthropoda</taxon>
        <taxon>Hexapoda</taxon>
        <taxon>Insecta</taxon>
        <taxon>Pterygota</taxon>
        <taxon>Neoptera</taxon>
        <taxon>Endopterygota</taxon>
        <taxon>Diptera</taxon>
        <taxon>Brachycera</taxon>
        <taxon>Muscomorpha</taxon>
        <taxon>Ephydroidea</taxon>
        <taxon>Drosophilidae</taxon>
        <taxon>Scaptodrosophila</taxon>
    </lineage>
</organism>
<evidence type="ECO:0000256" key="1">
    <source>
        <dbReference type="ARBA" id="ARBA00004120"/>
    </source>
</evidence>
<name>A0A6J2TZ50_DROLE</name>
<dbReference type="GO" id="GO:0070507">
    <property type="term" value="P:regulation of microtubule cytoskeleton organization"/>
    <property type="evidence" value="ECO:0007669"/>
    <property type="project" value="TreeGrafter"/>
</dbReference>
<evidence type="ECO:0000256" key="9">
    <source>
        <dbReference type="SAM" id="MobiDB-lite"/>
    </source>
</evidence>
<keyword evidence="7" id="KW-0966">Cell projection</keyword>
<evidence type="ECO:0000256" key="2">
    <source>
        <dbReference type="ARBA" id="ARBA00004430"/>
    </source>
</evidence>
<dbReference type="AlphaFoldDB" id="A0A6J2TZ50"/>
<evidence type="ECO:0000313" key="12">
    <source>
        <dbReference type="Proteomes" id="UP000504634"/>
    </source>
</evidence>
<dbReference type="InterPro" id="IPR040468">
    <property type="entry name" value="TRAF3IP1_N"/>
</dbReference>
<gene>
    <name evidence="13" type="primary">LOC115629456</name>
</gene>
<evidence type="ECO:0000256" key="5">
    <source>
        <dbReference type="ARBA" id="ARBA00023054"/>
    </source>
</evidence>
<dbReference type="InterPro" id="IPR042576">
    <property type="entry name" value="TRAF3IP1_N_sf"/>
</dbReference>
<protein>
    <submittedName>
        <fullName evidence="13">TRAF3-interacting protein 1</fullName>
    </submittedName>
</protein>
<evidence type="ECO:0000313" key="13">
    <source>
        <dbReference type="RefSeq" id="XP_030381781.1"/>
    </source>
</evidence>
<reference evidence="13" key="1">
    <citation type="submission" date="2025-08" db="UniProtKB">
        <authorList>
            <consortium name="RefSeq"/>
        </authorList>
    </citation>
    <scope>IDENTIFICATION</scope>
    <source>
        <strain evidence="13">11010-0011.00</strain>
        <tissue evidence="13">Whole body</tissue>
    </source>
</reference>